<dbReference type="Pfam" id="PF09673">
    <property type="entry name" value="TrbC_Ftype"/>
    <property type="match status" value="1"/>
</dbReference>
<organism evidence="3 4">
    <name type="scientific">Edaphosphingomonas haloaromaticamans</name>
    <dbReference type="NCBI Taxonomy" id="653954"/>
    <lineage>
        <taxon>Bacteria</taxon>
        <taxon>Pseudomonadati</taxon>
        <taxon>Pseudomonadota</taxon>
        <taxon>Alphaproteobacteria</taxon>
        <taxon>Sphingomonadales</taxon>
        <taxon>Rhizorhabdaceae</taxon>
        <taxon>Edaphosphingomonas</taxon>
    </lineage>
</organism>
<evidence type="ECO:0000256" key="2">
    <source>
        <dbReference type="SAM" id="SignalP"/>
    </source>
</evidence>
<accession>A0A1S1HBI1</accession>
<name>A0A1S1HBI1_9SPHN</name>
<dbReference type="EMBL" id="MIPT01000001">
    <property type="protein sequence ID" value="OHT19455.1"/>
    <property type="molecule type" value="Genomic_DNA"/>
</dbReference>
<dbReference type="Proteomes" id="UP000179467">
    <property type="component" value="Unassembled WGS sequence"/>
</dbReference>
<feature type="signal peptide" evidence="2">
    <location>
        <begin position="1"/>
        <end position="29"/>
    </location>
</feature>
<evidence type="ECO:0000256" key="1">
    <source>
        <dbReference type="SAM" id="MobiDB-lite"/>
    </source>
</evidence>
<evidence type="ECO:0000313" key="4">
    <source>
        <dbReference type="Proteomes" id="UP000179467"/>
    </source>
</evidence>
<dbReference type="OrthoDB" id="5391856at2"/>
<feature type="region of interest" description="Disordered" evidence="1">
    <location>
        <begin position="60"/>
        <end position="109"/>
    </location>
</feature>
<keyword evidence="2" id="KW-0732">Signal</keyword>
<keyword evidence="4" id="KW-1185">Reference proteome</keyword>
<gene>
    <name evidence="3" type="ORF">BHE75_01440</name>
</gene>
<sequence>MRIWTSSGNSVRVLLGAGALMLMPVAAHAQDVAAQDAAAPDNARDRAAAHGDAALDRLRRATESRKQDAEARGPTTLPTPSEDTRRRAFDGLRKRVTSPEMEARARNAQRQSVEALAAEQAAMAKRLGQALGLEAPDMDAVAGVRKPASAQGWVPVLFVSSSMPVTTLRTYAAQLEKARGILAFRGMPGGLAKVAPMAKLSAEILRLDPGCEGPACAMRDVQLIVDPLVFRQHGVARVPALAMVPGDPALPYCEREDESPRAVHVVYGDAALSGLLEEYARLGGKKEVRDAQARLQGR</sequence>
<feature type="chain" id="PRO_5010338325" evidence="2">
    <location>
        <begin position="30"/>
        <end position="298"/>
    </location>
</feature>
<reference evidence="3 4" key="1">
    <citation type="submission" date="2016-09" db="EMBL/GenBank/DDBJ databases">
        <title>Metabolic pathway, cell adaptation mechanisms and a novel monoxygenase revealed through proteogenomic-transcription analysis of a Sphingomonas haloaromaticamans strain degrading the fungicide ortho-phenylphenol.</title>
        <authorList>
            <person name="Perruchon C."/>
            <person name="Papadopoulou E.S."/>
            <person name="Rousidou C."/>
            <person name="Vasileiadis S."/>
            <person name="Tanou G."/>
            <person name="Amoutzias G."/>
            <person name="Molassiotis A."/>
            <person name="Karpouzas D.G."/>
        </authorList>
    </citation>
    <scope>NUCLEOTIDE SEQUENCE [LARGE SCALE GENOMIC DNA]</scope>
    <source>
        <strain evidence="3 4">P3</strain>
    </source>
</reference>
<comment type="caution">
    <text evidence="3">The sequence shown here is derived from an EMBL/GenBank/DDBJ whole genome shotgun (WGS) entry which is preliminary data.</text>
</comment>
<feature type="compositionally biased region" description="Basic and acidic residues" evidence="1">
    <location>
        <begin position="60"/>
        <end position="71"/>
    </location>
</feature>
<protein>
    <submittedName>
        <fullName evidence="3">Type-F conjugative transfer system pilin assembly protein</fullName>
    </submittedName>
</protein>
<evidence type="ECO:0000313" key="3">
    <source>
        <dbReference type="EMBL" id="OHT19455.1"/>
    </source>
</evidence>
<feature type="compositionally biased region" description="Basic and acidic residues" evidence="1">
    <location>
        <begin position="82"/>
        <end position="93"/>
    </location>
</feature>
<dbReference type="AlphaFoldDB" id="A0A1S1HBI1"/>
<proteinExistence type="predicted"/>
<dbReference type="InterPro" id="IPR019106">
    <property type="entry name" value="T4SS_TrbC"/>
</dbReference>